<dbReference type="PANTHER" id="PTHR21405:SF0">
    <property type="entry name" value="TETRATRICOPEPTIDE REPEAT PROTEIN 36"/>
    <property type="match status" value="1"/>
</dbReference>
<dbReference type="GeneID" id="89926658"/>
<gene>
    <name evidence="2" type="ORF">LTR77_005316</name>
</gene>
<comment type="similarity">
    <text evidence="1">Belongs to the TTC36 family.</text>
</comment>
<dbReference type="InterPro" id="IPR038906">
    <property type="entry name" value="TTC36"/>
</dbReference>
<dbReference type="RefSeq" id="XP_064658687.1">
    <property type="nucleotide sequence ID" value="XM_064802562.1"/>
</dbReference>
<accession>A0AAV9PAC0</accession>
<proteinExistence type="inferred from homology"/>
<keyword evidence="3" id="KW-1185">Reference proteome</keyword>
<organism evidence="2 3">
    <name type="scientific">Saxophila tyrrhenica</name>
    <dbReference type="NCBI Taxonomy" id="1690608"/>
    <lineage>
        <taxon>Eukaryota</taxon>
        <taxon>Fungi</taxon>
        <taxon>Dikarya</taxon>
        <taxon>Ascomycota</taxon>
        <taxon>Pezizomycotina</taxon>
        <taxon>Dothideomycetes</taxon>
        <taxon>Dothideomycetidae</taxon>
        <taxon>Mycosphaerellales</taxon>
        <taxon>Extremaceae</taxon>
        <taxon>Saxophila</taxon>
    </lineage>
</organism>
<dbReference type="GO" id="GO:0006570">
    <property type="term" value="P:tyrosine metabolic process"/>
    <property type="evidence" value="ECO:0007669"/>
    <property type="project" value="TreeGrafter"/>
</dbReference>
<evidence type="ECO:0000256" key="1">
    <source>
        <dbReference type="ARBA" id="ARBA00006995"/>
    </source>
</evidence>
<protein>
    <submittedName>
        <fullName evidence="2">Uncharacterized protein</fullName>
    </submittedName>
</protein>
<evidence type="ECO:0000313" key="2">
    <source>
        <dbReference type="EMBL" id="KAK5169341.1"/>
    </source>
</evidence>
<dbReference type="PANTHER" id="PTHR21405">
    <property type="entry name" value="CDNA SEQUENCE BC021608"/>
    <property type="match status" value="1"/>
</dbReference>
<name>A0AAV9PAC0_9PEZI</name>
<sequence>MANAPQLSTNDLSVLSAIFDPEGTPSEIPYQPCSFASSTVADTEEPSESAIRTTIAALDDLLDEYPRYASAYNNRAQARRMLERCGDARYSAEDTRLILDDLDVAIRLASQNNTSAKEAKVLAAAHTHRGHLLYRASKDQSLAGPLSATNGRSISDSGTLEEEASKEFALGGRYGNKIAKQMAVQTNPYAKLCGQMVKRALNKEYQECSS</sequence>
<evidence type="ECO:0000313" key="3">
    <source>
        <dbReference type="Proteomes" id="UP001337655"/>
    </source>
</evidence>
<dbReference type="AlphaFoldDB" id="A0AAV9PAC0"/>
<comment type="caution">
    <text evidence="2">The sequence shown here is derived from an EMBL/GenBank/DDBJ whole genome shotgun (WGS) entry which is preliminary data.</text>
</comment>
<dbReference type="Proteomes" id="UP001337655">
    <property type="component" value="Unassembled WGS sequence"/>
</dbReference>
<dbReference type="EMBL" id="JAVRRT010000008">
    <property type="protein sequence ID" value="KAK5169341.1"/>
    <property type="molecule type" value="Genomic_DNA"/>
</dbReference>
<reference evidence="2 3" key="1">
    <citation type="submission" date="2023-08" db="EMBL/GenBank/DDBJ databases">
        <title>Black Yeasts Isolated from many extreme environments.</title>
        <authorList>
            <person name="Coleine C."/>
            <person name="Stajich J.E."/>
            <person name="Selbmann L."/>
        </authorList>
    </citation>
    <scope>NUCLEOTIDE SEQUENCE [LARGE SCALE GENOMIC DNA]</scope>
    <source>
        <strain evidence="2 3">CCFEE 5935</strain>
    </source>
</reference>